<proteinExistence type="predicted"/>
<keyword evidence="2" id="KW-1185">Reference proteome</keyword>
<name>A0ACC2MY68_PERAE</name>
<evidence type="ECO:0000313" key="1">
    <source>
        <dbReference type="EMBL" id="KAJ8650390.1"/>
    </source>
</evidence>
<reference evidence="1 2" key="1">
    <citation type="journal article" date="2022" name="Hortic Res">
        <title>A haplotype resolved chromosomal level avocado genome allows analysis of novel avocado genes.</title>
        <authorList>
            <person name="Nath O."/>
            <person name="Fletcher S.J."/>
            <person name="Hayward A."/>
            <person name="Shaw L.M."/>
            <person name="Masouleh A.K."/>
            <person name="Furtado A."/>
            <person name="Henry R.J."/>
            <person name="Mitter N."/>
        </authorList>
    </citation>
    <scope>NUCLEOTIDE SEQUENCE [LARGE SCALE GENOMIC DNA]</scope>
    <source>
        <strain evidence="2">cv. Hass</strain>
    </source>
</reference>
<comment type="caution">
    <text evidence="1">The sequence shown here is derived from an EMBL/GenBank/DDBJ whole genome shotgun (WGS) entry which is preliminary data.</text>
</comment>
<gene>
    <name evidence="1" type="ORF">MRB53_003413</name>
</gene>
<protein>
    <submittedName>
        <fullName evidence="1">Uncharacterized protein</fullName>
    </submittedName>
</protein>
<accession>A0ACC2MY68</accession>
<sequence length="70" mass="7734">MAEEAAGKRSWRELVGVKGQVAATTIERENPLVHAHVILEGTPSTKDLRFEWVQVWVDSNGIGIPEPRIG</sequence>
<organism evidence="1 2">
    <name type="scientific">Persea americana</name>
    <name type="common">Avocado</name>
    <dbReference type="NCBI Taxonomy" id="3435"/>
    <lineage>
        <taxon>Eukaryota</taxon>
        <taxon>Viridiplantae</taxon>
        <taxon>Streptophyta</taxon>
        <taxon>Embryophyta</taxon>
        <taxon>Tracheophyta</taxon>
        <taxon>Spermatophyta</taxon>
        <taxon>Magnoliopsida</taxon>
        <taxon>Magnoliidae</taxon>
        <taxon>Laurales</taxon>
        <taxon>Lauraceae</taxon>
        <taxon>Persea</taxon>
    </lineage>
</organism>
<dbReference type="Proteomes" id="UP001234297">
    <property type="component" value="Chromosome 1"/>
</dbReference>
<evidence type="ECO:0000313" key="2">
    <source>
        <dbReference type="Proteomes" id="UP001234297"/>
    </source>
</evidence>
<dbReference type="EMBL" id="CM056809">
    <property type="protein sequence ID" value="KAJ8650390.1"/>
    <property type="molecule type" value="Genomic_DNA"/>
</dbReference>